<evidence type="ECO:0000256" key="2">
    <source>
        <dbReference type="SAM" id="Phobius"/>
    </source>
</evidence>
<proteinExistence type="predicted"/>
<keyword evidence="1" id="KW-0732">Signal</keyword>
<reference evidence="3" key="1">
    <citation type="submission" date="2018-05" db="EMBL/GenBank/DDBJ databases">
        <authorList>
            <person name="Lanie J.A."/>
            <person name="Ng W.-L."/>
            <person name="Kazmierczak K.M."/>
            <person name="Andrzejewski T.M."/>
            <person name="Davidsen T.M."/>
            <person name="Wayne K.J."/>
            <person name="Tettelin H."/>
            <person name="Glass J.I."/>
            <person name="Rusch D."/>
            <person name="Podicherti R."/>
            <person name="Tsui H.-C.T."/>
            <person name="Winkler M.E."/>
        </authorList>
    </citation>
    <scope>NUCLEOTIDE SEQUENCE</scope>
</reference>
<organism evidence="3">
    <name type="scientific">marine metagenome</name>
    <dbReference type="NCBI Taxonomy" id="408172"/>
    <lineage>
        <taxon>unclassified sequences</taxon>
        <taxon>metagenomes</taxon>
        <taxon>ecological metagenomes</taxon>
    </lineage>
</organism>
<dbReference type="InterPro" id="IPR038404">
    <property type="entry name" value="TRAP_DctP_sf"/>
</dbReference>
<dbReference type="PANTHER" id="PTHR33376">
    <property type="match status" value="1"/>
</dbReference>
<dbReference type="CDD" id="cd13665">
    <property type="entry name" value="PBP2_TRAP_Dctp3_4"/>
    <property type="match status" value="1"/>
</dbReference>
<dbReference type="PANTHER" id="PTHR33376:SF15">
    <property type="entry name" value="BLL6794 PROTEIN"/>
    <property type="match status" value="1"/>
</dbReference>
<feature type="non-terminal residue" evidence="3">
    <location>
        <position position="1"/>
    </location>
</feature>
<dbReference type="EMBL" id="UINC01013017">
    <property type="protein sequence ID" value="SVA56489.1"/>
    <property type="molecule type" value="Genomic_DNA"/>
</dbReference>
<evidence type="ECO:0000313" key="3">
    <source>
        <dbReference type="EMBL" id="SVA56489.1"/>
    </source>
</evidence>
<protein>
    <submittedName>
        <fullName evidence="3">Uncharacterized protein</fullName>
    </submittedName>
</protein>
<sequence>VEKSPQVIGRNTVTRKFNTILKQFVATAAVAVFFMFSTGGAFAQTKTLRMATWLPPMHSLIKTLDRWGQEVSKASGGSLKVEIMKAPLAKPPGQYDLVKKNVTDLAWSVAAWSPKRFHLFRGIDMPFLFSSAEVGSAGLWDWYSKNKFADKEFTDSKLVGAYVNPPHLYHSRKKLTVLNDLKGQKIRAGGYGIGILKKLGAAPLFLNPPSTTQALQKGTIDGTQFPWEALKGFRLVKYSKYHLVIPNGLYTNAWWLSMSKKSWGSLTSTQKNAINAVGLSGSRLIGKGWDESEAAGKNAAIKAGNTITVLSDADTARLRKIVSFVEDGWVAKTNKMGLDGKALLADLRGTISKYK</sequence>
<dbReference type="Gene3D" id="3.40.190.170">
    <property type="entry name" value="Bacterial extracellular solute-binding protein, family 7"/>
    <property type="match status" value="1"/>
</dbReference>
<keyword evidence="2" id="KW-0812">Transmembrane</keyword>
<dbReference type="AlphaFoldDB" id="A0A381WVC5"/>
<dbReference type="InterPro" id="IPR018389">
    <property type="entry name" value="DctP_fam"/>
</dbReference>
<dbReference type="GO" id="GO:0055085">
    <property type="term" value="P:transmembrane transport"/>
    <property type="evidence" value="ECO:0007669"/>
    <property type="project" value="InterPro"/>
</dbReference>
<name>A0A381WVC5_9ZZZZ</name>
<evidence type="ECO:0000256" key="1">
    <source>
        <dbReference type="ARBA" id="ARBA00022729"/>
    </source>
</evidence>
<feature type="transmembrane region" description="Helical" evidence="2">
    <location>
        <begin position="20"/>
        <end position="43"/>
    </location>
</feature>
<dbReference type="Pfam" id="PF03480">
    <property type="entry name" value="DctP"/>
    <property type="match status" value="1"/>
</dbReference>
<accession>A0A381WVC5</accession>
<keyword evidence="2" id="KW-0472">Membrane</keyword>
<gene>
    <name evidence="3" type="ORF">METZ01_LOCUS109343</name>
</gene>
<keyword evidence="2" id="KW-1133">Transmembrane helix</keyword>